<keyword evidence="1" id="KW-0812">Transmembrane</keyword>
<gene>
    <name evidence="3" type="ORF">SAMN05192580_0353</name>
</gene>
<reference evidence="3 4" key="1">
    <citation type="submission" date="2016-10" db="EMBL/GenBank/DDBJ databases">
        <authorList>
            <person name="de Groot N.N."/>
        </authorList>
    </citation>
    <scope>NUCLEOTIDE SEQUENCE [LARGE SCALE GENOMIC DNA]</scope>
    <source>
        <strain evidence="3 4">S5-249</strain>
    </source>
</reference>
<keyword evidence="1" id="KW-1133">Transmembrane helix</keyword>
<keyword evidence="1" id="KW-0472">Membrane</keyword>
<accession>A0A1I6JJB5</accession>
<protein>
    <submittedName>
        <fullName evidence="3">Flp pilus assembly protein TadG</fullName>
    </submittedName>
</protein>
<feature type="domain" description="TadE-like" evidence="2">
    <location>
        <begin position="20"/>
        <end position="62"/>
    </location>
</feature>
<sequence>MVAKSESSPLRGSIVRDRRGAVLTEFALVAPLLLMILLGIIAYGGYFWRGHALQQVANDAARASLAGLTASERASLARTTVRDGLSGQAGIAPDRATVEVSEASETITVRVGYDASSEAFFRLGLVPMPAALIRRSAAVRLGGL</sequence>
<evidence type="ECO:0000313" key="3">
    <source>
        <dbReference type="EMBL" id="SFR79108.1"/>
    </source>
</evidence>
<feature type="transmembrane region" description="Helical" evidence="1">
    <location>
        <begin position="21"/>
        <end position="48"/>
    </location>
</feature>
<proteinExistence type="predicted"/>
<organism evidence="3 4">
    <name type="scientific">Sphingomonas jatrophae</name>
    <dbReference type="NCBI Taxonomy" id="1166337"/>
    <lineage>
        <taxon>Bacteria</taxon>
        <taxon>Pseudomonadati</taxon>
        <taxon>Pseudomonadota</taxon>
        <taxon>Alphaproteobacteria</taxon>
        <taxon>Sphingomonadales</taxon>
        <taxon>Sphingomonadaceae</taxon>
        <taxon>Sphingomonas</taxon>
    </lineage>
</organism>
<dbReference type="InterPro" id="IPR012495">
    <property type="entry name" value="TadE-like_dom"/>
</dbReference>
<evidence type="ECO:0000256" key="1">
    <source>
        <dbReference type="SAM" id="Phobius"/>
    </source>
</evidence>
<dbReference type="STRING" id="1166337.SAMN05192580_0353"/>
<dbReference type="EMBL" id="FOZG01000001">
    <property type="protein sequence ID" value="SFR79108.1"/>
    <property type="molecule type" value="Genomic_DNA"/>
</dbReference>
<evidence type="ECO:0000259" key="2">
    <source>
        <dbReference type="Pfam" id="PF07811"/>
    </source>
</evidence>
<keyword evidence="4" id="KW-1185">Reference proteome</keyword>
<evidence type="ECO:0000313" key="4">
    <source>
        <dbReference type="Proteomes" id="UP000198824"/>
    </source>
</evidence>
<dbReference type="Proteomes" id="UP000198824">
    <property type="component" value="Unassembled WGS sequence"/>
</dbReference>
<dbReference type="Pfam" id="PF07811">
    <property type="entry name" value="TadE"/>
    <property type="match status" value="1"/>
</dbReference>
<name>A0A1I6JJB5_9SPHN</name>
<dbReference type="AlphaFoldDB" id="A0A1I6JJB5"/>